<comment type="function">
    <text evidence="5">Responsible for the release of ribosomes from messenger RNA at the termination of protein biosynthesis. May increase the efficiency of translation by recycling ribosomes from one round of translation to another.</text>
</comment>
<dbReference type="SUPFAM" id="SSF55194">
    <property type="entry name" value="Ribosome recycling factor, RRF"/>
    <property type="match status" value="1"/>
</dbReference>
<keyword evidence="3 5" id="KW-0963">Cytoplasm</keyword>
<dbReference type="CDD" id="cd00520">
    <property type="entry name" value="RRF"/>
    <property type="match status" value="1"/>
</dbReference>
<dbReference type="FunFam" id="1.10.132.20:FF:000001">
    <property type="entry name" value="Ribosome-recycling factor"/>
    <property type="match status" value="1"/>
</dbReference>
<keyword evidence="4 5" id="KW-0648">Protein biosynthesis</keyword>
<dbReference type="RefSeq" id="WP_317698217.1">
    <property type="nucleotide sequence ID" value="NZ_AP026801.1"/>
</dbReference>
<name>A0AAU9CYJ6_9LACO</name>
<evidence type="ECO:0000256" key="1">
    <source>
        <dbReference type="ARBA" id="ARBA00004496"/>
    </source>
</evidence>
<sequence length="185" mass="20670">MADEVISKLKKQMQKSSDNLKVELGKIRAGRANASLVNDIMVDYYGAPTPLQQIASVSIPEARLIQITPFDKTALKSIETAINMSDLGINPTIDGNVIRLVVPQLTGESRKDIVKEVKKTAEEAKIAIRNARRDAMDTLKKSEKDGEISEDIMHKKEKDVQKIHDEFIKIIDDISSNKEKEISKI</sequence>
<dbReference type="GO" id="GO:0043023">
    <property type="term" value="F:ribosomal large subunit binding"/>
    <property type="evidence" value="ECO:0007669"/>
    <property type="project" value="TreeGrafter"/>
</dbReference>
<organism evidence="8 9">
    <name type="scientific">Xylocopilactobacillus apis</name>
    <dbReference type="NCBI Taxonomy" id="2932183"/>
    <lineage>
        <taxon>Bacteria</taxon>
        <taxon>Bacillati</taxon>
        <taxon>Bacillota</taxon>
        <taxon>Bacilli</taxon>
        <taxon>Lactobacillales</taxon>
        <taxon>Lactobacillaceae</taxon>
        <taxon>Xylocopilactobacillus</taxon>
    </lineage>
</organism>
<evidence type="ECO:0000256" key="6">
    <source>
        <dbReference type="SAM" id="Coils"/>
    </source>
</evidence>
<dbReference type="FunFam" id="3.30.1360.40:FF:000001">
    <property type="entry name" value="Ribosome-recycling factor"/>
    <property type="match status" value="1"/>
</dbReference>
<protein>
    <recommendedName>
        <fullName evidence="5">Ribosome-recycling factor</fullName>
        <shortName evidence="5">RRF</shortName>
    </recommendedName>
    <alternativeName>
        <fullName evidence="5">Ribosome-releasing factor</fullName>
    </alternativeName>
</protein>
<dbReference type="Pfam" id="PF01765">
    <property type="entry name" value="RRF"/>
    <property type="match status" value="1"/>
</dbReference>
<dbReference type="GO" id="GO:0005737">
    <property type="term" value="C:cytoplasm"/>
    <property type="evidence" value="ECO:0007669"/>
    <property type="project" value="UniProtKB-SubCell"/>
</dbReference>
<dbReference type="Proteomes" id="UP001321804">
    <property type="component" value="Chromosome"/>
</dbReference>
<feature type="domain" description="Ribosome recycling factor" evidence="7">
    <location>
        <begin position="20"/>
        <end position="182"/>
    </location>
</feature>
<dbReference type="InterPro" id="IPR023584">
    <property type="entry name" value="Ribosome_recyc_fac_dom"/>
</dbReference>
<dbReference type="NCBIfam" id="TIGR00496">
    <property type="entry name" value="frr"/>
    <property type="match status" value="1"/>
</dbReference>
<gene>
    <name evidence="5 8" type="primary">frr</name>
    <name evidence="8" type="ORF">KIMC2_08700</name>
</gene>
<keyword evidence="9" id="KW-1185">Reference proteome</keyword>
<evidence type="ECO:0000313" key="8">
    <source>
        <dbReference type="EMBL" id="BDR56308.1"/>
    </source>
</evidence>
<dbReference type="InterPro" id="IPR036191">
    <property type="entry name" value="RRF_sf"/>
</dbReference>
<evidence type="ECO:0000256" key="3">
    <source>
        <dbReference type="ARBA" id="ARBA00022490"/>
    </source>
</evidence>
<reference evidence="8 9" key="1">
    <citation type="journal article" date="2023" name="Microbiol. Spectr.">
        <title>Symbiosis of Carpenter Bees with Uncharacterized Lactic Acid Bacteria Showing NAD Auxotrophy.</title>
        <authorList>
            <person name="Kawasaki S."/>
            <person name="Ozawa K."/>
            <person name="Mori T."/>
            <person name="Yamamoto A."/>
            <person name="Ito M."/>
            <person name="Ohkuma M."/>
            <person name="Sakamoto M."/>
            <person name="Matsutani M."/>
        </authorList>
    </citation>
    <scope>NUCLEOTIDE SEQUENCE [LARGE SCALE GENOMIC DNA]</scope>
    <source>
        <strain evidence="8 9">KimC2</strain>
    </source>
</reference>
<keyword evidence="6" id="KW-0175">Coiled coil</keyword>
<evidence type="ECO:0000313" key="9">
    <source>
        <dbReference type="Proteomes" id="UP001321804"/>
    </source>
</evidence>
<dbReference type="KEGG" id="xak:KIMC2_08700"/>
<comment type="subcellular location">
    <subcellularLocation>
        <location evidence="1 5">Cytoplasm</location>
    </subcellularLocation>
</comment>
<dbReference type="PANTHER" id="PTHR20982">
    <property type="entry name" value="RIBOSOME RECYCLING FACTOR"/>
    <property type="match status" value="1"/>
</dbReference>
<evidence type="ECO:0000256" key="5">
    <source>
        <dbReference type="HAMAP-Rule" id="MF_00040"/>
    </source>
</evidence>
<dbReference type="AlphaFoldDB" id="A0AAU9CYJ6"/>
<comment type="similarity">
    <text evidence="2 5">Belongs to the RRF family.</text>
</comment>
<evidence type="ECO:0000256" key="4">
    <source>
        <dbReference type="ARBA" id="ARBA00022917"/>
    </source>
</evidence>
<dbReference type="InterPro" id="IPR002661">
    <property type="entry name" value="Ribosome_recyc_fac"/>
</dbReference>
<proteinExistence type="inferred from homology"/>
<evidence type="ECO:0000259" key="7">
    <source>
        <dbReference type="Pfam" id="PF01765"/>
    </source>
</evidence>
<dbReference type="Gene3D" id="1.10.132.20">
    <property type="entry name" value="Ribosome-recycling factor"/>
    <property type="match status" value="1"/>
</dbReference>
<feature type="coiled-coil region" evidence="6">
    <location>
        <begin position="114"/>
        <end position="141"/>
    </location>
</feature>
<dbReference type="HAMAP" id="MF_00040">
    <property type="entry name" value="RRF"/>
    <property type="match status" value="1"/>
</dbReference>
<evidence type="ECO:0000256" key="2">
    <source>
        <dbReference type="ARBA" id="ARBA00005912"/>
    </source>
</evidence>
<dbReference type="PANTHER" id="PTHR20982:SF3">
    <property type="entry name" value="MITOCHONDRIAL RIBOSOME RECYCLING FACTOR PSEUDO 1"/>
    <property type="match status" value="1"/>
</dbReference>
<dbReference type="EMBL" id="AP026801">
    <property type="protein sequence ID" value="BDR56308.1"/>
    <property type="molecule type" value="Genomic_DNA"/>
</dbReference>
<accession>A0AAU9CYJ6</accession>
<dbReference type="Gene3D" id="3.30.1360.40">
    <property type="match status" value="1"/>
</dbReference>
<dbReference type="GO" id="GO:0006415">
    <property type="term" value="P:translational termination"/>
    <property type="evidence" value="ECO:0007669"/>
    <property type="project" value="UniProtKB-UniRule"/>
</dbReference>